<evidence type="ECO:0000256" key="2">
    <source>
        <dbReference type="ARBA" id="ARBA00023125"/>
    </source>
</evidence>
<protein>
    <submittedName>
        <fullName evidence="5">MarR family transcriptional regulator</fullName>
    </submittedName>
</protein>
<dbReference type="PRINTS" id="PR00598">
    <property type="entry name" value="HTHMARR"/>
</dbReference>
<organism evidence="5 6">
    <name type="scientific">Niallia taxi</name>
    <dbReference type="NCBI Taxonomy" id="2499688"/>
    <lineage>
        <taxon>Bacteria</taxon>
        <taxon>Bacillati</taxon>
        <taxon>Bacillota</taxon>
        <taxon>Bacilli</taxon>
        <taxon>Bacillales</taxon>
        <taxon>Bacillaceae</taxon>
        <taxon>Niallia</taxon>
    </lineage>
</organism>
<evidence type="ECO:0000256" key="3">
    <source>
        <dbReference type="ARBA" id="ARBA00023163"/>
    </source>
</evidence>
<dbReference type="Proteomes" id="UP000288024">
    <property type="component" value="Unassembled WGS sequence"/>
</dbReference>
<evidence type="ECO:0000313" key="6">
    <source>
        <dbReference type="Proteomes" id="UP000288024"/>
    </source>
</evidence>
<dbReference type="InterPro" id="IPR036390">
    <property type="entry name" value="WH_DNA-bd_sf"/>
</dbReference>
<dbReference type="RefSeq" id="WP_127743070.1">
    <property type="nucleotide sequence ID" value="NZ_CAJCKN010000148.1"/>
</dbReference>
<dbReference type="GO" id="GO:0003700">
    <property type="term" value="F:DNA-binding transcription factor activity"/>
    <property type="evidence" value="ECO:0007669"/>
    <property type="project" value="InterPro"/>
</dbReference>
<evidence type="ECO:0000256" key="1">
    <source>
        <dbReference type="ARBA" id="ARBA00023015"/>
    </source>
</evidence>
<sequence>MLNDEIRELLDKISSQTRRNYNHLLHDLNLHVGQDNLLCKLWREDGLTQVELCNKLNCEAPTVTNMVKALEKKGLIIRRKDCTDKRITRIFLTDAGRNLEAPVNEKWRKQQDRLLSDITLDERMLLRRLLKQMEANLF</sequence>
<dbReference type="InterPro" id="IPR000835">
    <property type="entry name" value="HTH_MarR-typ"/>
</dbReference>
<gene>
    <name evidence="5" type="ORF">EM808_28080</name>
</gene>
<proteinExistence type="predicted"/>
<dbReference type="EMBL" id="RZTZ01000037">
    <property type="protein sequence ID" value="RVT56239.1"/>
    <property type="molecule type" value="Genomic_DNA"/>
</dbReference>
<dbReference type="InterPro" id="IPR023187">
    <property type="entry name" value="Tscrpt_reg_MarR-type_CS"/>
</dbReference>
<dbReference type="GO" id="GO:0003677">
    <property type="term" value="F:DNA binding"/>
    <property type="evidence" value="ECO:0007669"/>
    <property type="project" value="UniProtKB-KW"/>
</dbReference>
<dbReference type="PROSITE" id="PS50995">
    <property type="entry name" value="HTH_MARR_2"/>
    <property type="match status" value="1"/>
</dbReference>
<evidence type="ECO:0000259" key="4">
    <source>
        <dbReference type="PROSITE" id="PS50995"/>
    </source>
</evidence>
<keyword evidence="3" id="KW-0804">Transcription</keyword>
<dbReference type="Pfam" id="PF01047">
    <property type="entry name" value="MarR"/>
    <property type="match status" value="1"/>
</dbReference>
<comment type="caution">
    <text evidence="5">The sequence shown here is derived from an EMBL/GenBank/DDBJ whole genome shotgun (WGS) entry which is preliminary data.</text>
</comment>
<dbReference type="SUPFAM" id="SSF46785">
    <property type="entry name" value="Winged helix' DNA-binding domain"/>
    <property type="match status" value="1"/>
</dbReference>
<dbReference type="PANTHER" id="PTHR42756">
    <property type="entry name" value="TRANSCRIPTIONAL REGULATOR, MARR"/>
    <property type="match status" value="1"/>
</dbReference>
<keyword evidence="2" id="KW-0238">DNA-binding</keyword>
<dbReference type="AlphaFoldDB" id="A0A3S3SFX3"/>
<dbReference type="GeneID" id="87620614"/>
<dbReference type="PROSITE" id="PS01117">
    <property type="entry name" value="HTH_MARR_1"/>
    <property type="match status" value="1"/>
</dbReference>
<accession>A0A3S3SFX3</accession>
<reference evidence="5 6" key="1">
    <citation type="submission" date="2019-01" db="EMBL/GenBank/DDBJ databases">
        <title>Bacillus sp. M5HDSG1-1, whole genome shotgun sequence.</title>
        <authorList>
            <person name="Tuo L."/>
        </authorList>
    </citation>
    <scope>NUCLEOTIDE SEQUENCE [LARGE SCALE GENOMIC DNA]</scope>
    <source>
        <strain evidence="5 6">M5HDSG1-1</strain>
    </source>
</reference>
<dbReference type="Gene3D" id="1.10.10.10">
    <property type="entry name" value="Winged helix-like DNA-binding domain superfamily/Winged helix DNA-binding domain"/>
    <property type="match status" value="1"/>
</dbReference>
<dbReference type="PANTHER" id="PTHR42756:SF1">
    <property type="entry name" value="TRANSCRIPTIONAL REPRESSOR OF EMRAB OPERON"/>
    <property type="match status" value="1"/>
</dbReference>
<keyword evidence="6" id="KW-1185">Reference proteome</keyword>
<feature type="domain" description="HTH marR-type" evidence="4">
    <location>
        <begin position="3"/>
        <end position="135"/>
    </location>
</feature>
<dbReference type="SMART" id="SM00347">
    <property type="entry name" value="HTH_MARR"/>
    <property type="match status" value="1"/>
</dbReference>
<dbReference type="InterPro" id="IPR036388">
    <property type="entry name" value="WH-like_DNA-bd_sf"/>
</dbReference>
<name>A0A3S3SFX3_9BACI</name>
<keyword evidence="1" id="KW-0805">Transcription regulation</keyword>
<evidence type="ECO:0000313" key="5">
    <source>
        <dbReference type="EMBL" id="RVT56239.1"/>
    </source>
</evidence>